<gene>
    <name evidence="1" type="ORF">HID58_090058</name>
</gene>
<dbReference type="Proteomes" id="UP000824890">
    <property type="component" value="Unassembled WGS sequence"/>
</dbReference>
<organism evidence="1 2">
    <name type="scientific">Brassica napus</name>
    <name type="common">Rape</name>
    <dbReference type="NCBI Taxonomy" id="3708"/>
    <lineage>
        <taxon>Eukaryota</taxon>
        <taxon>Viridiplantae</taxon>
        <taxon>Streptophyta</taxon>
        <taxon>Embryophyta</taxon>
        <taxon>Tracheophyta</taxon>
        <taxon>Spermatophyta</taxon>
        <taxon>Magnoliopsida</taxon>
        <taxon>eudicotyledons</taxon>
        <taxon>Gunneridae</taxon>
        <taxon>Pentapetalae</taxon>
        <taxon>rosids</taxon>
        <taxon>malvids</taxon>
        <taxon>Brassicales</taxon>
        <taxon>Brassicaceae</taxon>
        <taxon>Brassiceae</taxon>
        <taxon>Brassica</taxon>
    </lineage>
</organism>
<evidence type="ECO:0000313" key="2">
    <source>
        <dbReference type="Proteomes" id="UP000824890"/>
    </source>
</evidence>
<comment type="caution">
    <text evidence="1">The sequence shown here is derived from an EMBL/GenBank/DDBJ whole genome shotgun (WGS) entry which is preliminary data.</text>
</comment>
<evidence type="ECO:0000313" key="1">
    <source>
        <dbReference type="EMBL" id="KAH0854127.1"/>
    </source>
</evidence>
<accession>A0ABQ7XFZ8</accession>
<dbReference type="EMBL" id="JAGKQM010000559">
    <property type="protein sequence ID" value="KAH0854127.1"/>
    <property type="molecule type" value="Genomic_DNA"/>
</dbReference>
<name>A0ABQ7XFZ8_BRANA</name>
<reference evidence="1 2" key="1">
    <citation type="submission" date="2021-05" db="EMBL/GenBank/DDBJ databases">
        <title>Genome Assembly of Synthetic Allotetraploid Brassica napus Reveals Homoeologous Exchanges between Subgenomes.</title>
        <authorList>
            <person name="Davis J.T."/>
        </authorList>
    </citation>
    <scope>NUCLEOTIDE SEQUENCE [LARGE SCALE GENOMIC DNA]</scope>
    <source>
        <strain evidence="2">cv. Da-Ae</strain>
        <tissue evidence="1">Seedling</tissue>
    </source>
</reference>
<proteinExistence type="predicted"/>
<sequence length="126" mass="14614">MIRIFSWPIRVQGAWWILTDRKRCSQFDNDRVTLLFRSEPRDPLYMMQDGSCSIVDQSFSLNKYESEFEEGRRSSPRPGTDRGGLFTHIVWAPNLAPSGLLFDCIERPNELDFPIWPGHSGQADHL</sequence>
<keyword evidence="2" id="KW-1185">Reference proteome</keyword>
<protein>
    <submittedName>
        <fullName evidence="1">Uncharacterized protein</fullName>
    </submittedName>
</protein>